<dbReference type="EMBL" id="CAOQHR010000002">
    <property type="protein sequence ID" value="CAI6317298.1"/>
    <property type="molecule type" value="Genomic_DNA"/>
</dbReference>
<gene>
    <name evidence="1" type="ORF">PDIGIT_LOCUS3456</name>
</gene>
<organism evidence="1 2">
    <name type="scientific">Periconia digitata</name>
    <dbReference type="NCBI Taxonomy" id="1303443"/>
    <lineage>
        <taxon>Eukaryota</taxon>
        <taxon>Fungi</taxon>
        <taxon>Dikarya</taxon>
        <taxon>Ascomycota</taxon>
        <taxon>Pezizomycotina</taxon>
        <taxon>Dothideomycetes</taxon>
        <taxon>Pleosporomycetidae</taxon>
        <taxon>Pleosporales</taxon>
        <taxon>Massarineae</taxon>
        <taxon>Periconiaceae</taxon>
        <taxon>Periconia</taxon>
    </lineage>
</organism>
<dbReference type="Proteomes" id="UP001152607">
    <property type="component" value="Unassembled WGS sequence"/>
</dbReference>
<dbReference type="AlphaFoldDB" id="A0A9W4U6N8"/>
<proteinExistence type="predicted"/>
<sequence>MTGQWIFNQPREFDHPYEKRTWMTNSTTLGKDGWVDVVSAQIHKVLHTDLTSDLWQNCWLAVQIQCFGGNKSMFRTNASNGTSYSWRDSTVCQVLDCFHETKHKGTADAWQAENDKLFVGPNSCYSKQDKRVLWGSYGDWNLHKVRSTYYENEEKYQQLQKVRARADPDGLFTPNPFCVKRAA</sequence>
<evidence type="ECO:0008006" key="3">
    <source>
        <dbReference type="Google" id="ProtNLM"/>
    </source>
</evidence>
<protein>
    <recommendedName>
        <fullName evidence="3">Berberine/berberine-like domain-containing protein</fullName>
    </recommendedName>
</protein>
<dbReference type="Gene3D" id="3.30.465.10">
    <property type="match status" value="1"/>
</dbReference>
<dbReference type="Gene3D" id="3.40.462.20">
    <property type="match status" value="1"/>
</dbReference>
<name>A0A9W4U6N8_9PLEO</name>
<evidence type="ECO:0000313" key="2">
    <source>
        <dbReference type="Proteomes" id="UP001152607"/>
    </source>
</evidence>
<keyword evidence="2" id="KW-1185">Reference proteome</keyword>
<comment type="caution">
    <text evidence="1">The sequence shown here is derived from an EMBL/GenBank/DDBJ whole genome shotgun (WGS) entry which is preliminary data.</text>
</comment>
<accession>A0A9W4U6N8</accession>
<evidence type="ECO:0000313" key="1">
    <source>
        <dbReference type="EMBL" id="CAI6317298.1"/>
    </source>
</evidence>
<dbReference type="OrthoDB" id="3772943at2759"/>
<dbReference type="InterPro" id="IPR016169">
    <property type="entry name" value="FAD-bd_PCMH_sub2"/>
</dbReference>
<reference evidence="1" key="1">
    <citation type="submission" date="2023-01" db="EMBL/GenBank/DDBJ databases">
        <authorList>
            <person name="Van Ghelder C."/>
            <person name="Rancurel C."/>
        </authorList>
    </citation>
    <scope>NUCLEOTIDE SEQUENCE</scope>
    <source>
        <strain evidence="1">CNCM I-4278</strain>
    </source>
</reference>